<evidence type="ECO:0000313" key="1">
    <source>
        <dbReference type="EMBL" id="THF78466.1"/>
    </source>
</evidence>
<organism evidence="1 2">
    <name type="scientific">Cohnella fermenti</name>
    <dbReference type="NCBI Taxonomy" id="2565925"/>
    <lineage>
        <taxon>Bacteria</taxon>
        <taxon>Bacillati</taxon>
        <taxon>Bacillota</taxon>
        <taxon>Bacilli</taxon>
        <taxon>Bacillales</taxon>
        <taxon>Paenibacillaceae</taxon>
        <taxon>Cohnella</taxon>
    </lineage>
</organism>
<reference evidence="1 2" key="1">
    <citation type="submission" date="2019-04" db="EMBL/GenBank/DDBJ databases">
        <title>Cohnella sp. nov. isolated from preserved vegetables.</title>
        <authorList>
            <person name="Lin S.-Y."/>
            <person name="Hung M.-H."/>
            <person name="Young C.-C."/>
        </authorList>
    </citation>
    <scope>NUCLEOTIDE SEQUENCE [LARGE SCALE GENOMIC DNA]</scope>
    <source>
        <strain evidence="1 2">CC-MHH1044</strain>
    </source>
</reference>
<dbReference type="Proteomes" id="UP000310636">
    <property type="component" value="Unassembled WGS sequence"/>
</dbReference>
<evidence type="ECO:0000313" key="2">
    <source>
        <dbReference type="Proteomes" id="UP000310636"/>
    </source>
</evidence>
<dbReference type="EMBL" id="SSOB01000016">
    <property type="protein sequence ID" value="THF78466.1"/>
    <property type="molecule type" value="Genomic_DNA"/>
</dbReference>
<sequence>MKKLNNNHLNSLLLYLHKDIHESVDWTFESLRNDKLQQMISYPPDVELTKHEVNNLIELLDQNLEIEKTMKKLMRNMSMYPLFNLFNFIDGTTDIPDSNYERIELVECSHEEAEKLEDREDFMHDLLFASYWEWKDKGKR</sequence>
<dbReference type="AlphaFoldDB" id="A0A4S4BTR4"/>
<protein>
    <submittedName>
        <fullName evidence="1">Uncharacterized protein</fullName>
    </submittedName>
</protein>
<gene>
    <name evidence="1" type="ORF">E6C55_14770</name>
</gene>
<name>A0A4S4BTR4_9BACL</name>
<proteinExistence type="predicted"/>
<dbReference type="RefSeq" id="WP_136370561.1">
    <property type="nucleotide sequence ID" value="NZ_SSOB01000016.1"/>
</dbReference>
<comment type="caution">
    <text evidence="1">The sequence shown here is derived from an EMBL/GenBank/DDBJ whole genome shotgun (WGS) entry which is preliminary data.</text>
</comment>
<keyword evidence="2" id="KW-1185">Reference proteome</keyword>
<dbReference type="OrthoDB" id="893711at2"/>
<accession>A0A4S4BTR4</accession>